<evidence type="ECO:0008006" key="3">
    <source>
        <dbReference type="Google" id="ProtNLM"/>
    </source>
</evidence>
<dbReference type="Proteomes" id="UP001159405">
    <property type="component" value="Unassembled WGS sequence"/>
</dbReference>
<reference evidence="1 2" key="1">
    <citation type="submission" date="2022-05" db="EMBL/GenBank/DDBJ databases">
        <authorList>
            <consortium name="Genoscope - CEA"/>
            <person name="William W."/>
        </authorList>
    </citation>
    <scope>NUCLEOTIDE SEQUENCE [LARGE SCALE GENOMIC DNA]</scope>
</reference>
<sequence length="105" mass="12429">MQTFKDLLPFYNNLDFEPFLEALESIRHSYTGLRIDILKDARAEPGVMSKTRIRTHKFQDAKMCPRVLAYDANPLYPSTMEVAQTPRNVEKFIEVLQRDRWFEFA</sequence>
<evidence type="ECO:0000313" key="1">
    <source>
        <dbReference type="EMBL" id="CAH3043780.1"/>
    </source>
</evidence>
<gene>
    <name evidence="1" type="ORF">PLOB_00002649</name>
</gene>
<proteinExistence type="predicted"/>
<organism evidence="1 2">
    <name type="scientific">Porites lobata</name>
    <dbReference type="NCBI Taxonomy" id="104759"/>
    <lineage>
        <taxon>Eukaryota</taxon>
        <taxon>Metazoa</taxon>
        <taxon>Cnidaria</taxon>
        <taxon>Anthozoa</taxon>
        <taxon>Hexacorallia</taxon>
        <taxon>Scleractinia</taxon>
        <taxon>Fungiina</taxon>
        <taxon>Poritidae</taxon>
        <taxon>Porites</taxon>
    </lineage>
</organism>
<name>A0ABN8N866_9CNID</name>
<dbReference type="EMBL" id="CALNXK010000011">
    <property type="protein sequence ID" value="CAH3043780.1"/>
    <property type="molecule type" value="Genomic_DNA"/>
</dbReference>
<evidence type="ECO:0000313" key="2">
    <source>
        <dbReference type="Proteomes" id="UP001159405"/>
    </source>
</evidence>
<protein>
    <recommendedName>
        <fullName evidence="3">DNA-directed DNA polymerase</fullName>
    </recommendedName>
</protein>
<accession>A0ABN8N866</accession>
<keyword evidence="2" id="KW-1185">Reference proteome</keyword>
<comment type="caution">
    <text evidence="1">The sequence shown here is derived from an EMBL/GenBank/DDBJ whole genome shotgun (WGS) entry which is preliminary data.</text>
</comment>
<feature type="non-terminal residue" evidence="1">
    <location>
        <position position="105"/>
    </location>
</feature>